<comment type="caution">
    <text evidence="2">The sequence shown here is derived from an EMBL/GenBank/DDBJ whole genome shotgun (WGS) entry which is preliminary data.</text>
</comment>
<evidence type="ECO:0000313" key="3">
    <source>
        <dbReference type="Proteomes" id="UP000237822"/>
    </source>
</evidence>
<dbReference type="RefSeq" id="WP_106297724.1">
    <property type="nucleotide sequence ID" value="NZ_PVTI01000014.1"/>
</dbReference>
<keyword evidence="3" id="KW-1185">Reference proteome</keyword>
<evidence type="ECO:0000259" key="1">
    <source>
        <dbReference type="Pfam" id="PF12728"/>
    </source>
</evidence>
<gene>
    <name evidence="2" type="ORF">BCF74_11422</name>
</gene>
<name>A0A2T0UJA7_9MICO</name>
<dbReference type="AlphaFoldDB" id="A0A2T0UJA7"/>
<organism evidence="2 3">
    <name type="scientific">Knoellia remsis</name>
    <dbReference type="NCBI Taxonomy" id="407159"/>
    <lineage>
        <taxon>Bacteria</taxon>
        <taxon>Bacillati</taxon>
        <taxon>Actinomycetota</taxon>
        <taxon>Actinomycetes</taxon>
        <taxon>Micrococcales</taxon>
        <taxon>Intrasporangiaceae</taxon>
        <taxon>Knoellia</taxon>
    </lineage>
</organism>
<dbReference type="OrthoDB" id="4463966at2"/>
<sequence>MEITTREAAERLDVNHARVRALVASGILTARLVGRQWLVDTDSVDRQAEMKTAQATGRPMAQRVAWAAGVLADGGRADWLTASEAYRLRRRLGSRARAEVVQRWLRSRSGDIRSFRVGQSDLTKLLAVDGVVATGVSAAVAYGLGLGTGGTGDAYVTSSLVGQLTSDFYLVESRTGNLTLRVVDGDLHLRSARSVGGRTVAPRLIVGADLADDRDARTKSAGRELIQSVLDARASG</sequence>
<dbReference type="Pfam" id="PF12728">
    <property type="entry name" value="HTH_17"/>
    <property type="match status" value="1"/>
</dbReference>
<dbReference type="InterPro" id="IPR041657">
    <property type="entry name" value="HTH_17"/>
</dbReference>
<protein>
    <submittedName>
        <fullName evidence="2">Excisionase family DNA binding protein</fullName>
    </submittedName>
</protein>
<accession>A0A2T0UJA7</accession>
<feature type="domain" description="Helix-turn-helix" evidence="1">
    <location>
        <begin position="4"/>
        <end position="46"/>
    </location>
</feature>
<proteinExistence type="predicted"/>
<dbReference type="EMBL" id="PVTI01000014">
    <property type="protein sequence ID" value="PRY57992.1"/>
    <property type="molecule type" value="Genomic_DNA"/>
</dbReference>
<dbReference type="Proteomes" id="UP000237822">
    <property type="component" value="Unassembled WGS sequence"/>
</dbReference>
<reference evidence="2 3" key="1">
    <citation type="submission" date="2018-03" db="EMBL/GenBank/DDBJ databases">
        <title>Genomic Encyclopedia of Archaeal and Bacterial Type Strains, Phase II (KMG-II): from individual species to whole genera.</title>
        <authorList>
            <person name="Goeker M."/>
        </authorList>
    </citation>
    <scope>NUCLEOTIDE SEQUENCE [LARGE SCALE GENOMIC DNA]</scope>
    <source>
        <strain evidence="2 3">ATCC BAA-1496</strain>
    </source>
</reference>
<evidence type="ECO:0000313" key="2">
    <source>
        <dbReference type="EMBL" id="PRY57992.1"/>
    </source>
</evidence>